<evidence type="ECO:0000256" key="3">
    <source>
        <dbReference type="ARBA" id="ARBA00022448"/>
    </source>
</evidence>
<evidence type="ECO:0000256" key="5">
    <source>
        <dbReference type="ARBA" id="ARBA00022692"/>
    </source>
</evidence>
<keyword evidence="7 8" id="KW-0472">Membrane</keyword>
<evidence type="ECO:0000259" key="9">
    <source>
        <dbReference type="PROSITE" id="PS50928"/>
    </source>
</evidence>
<feature type="transmembrane region" description="Helical" evidence="8">
    <location>
        <begin position="287"/>
        <end position="307"/>
    </location>
</feature>
<dbReference type="EMBL" id="MDGM01000012">
    <property type="protein sequence ID" value="PIB24538.1"/>
    <property type="molecule type" value="Genomic_DNA"/>
</dbReference>
<evidence type="ECO:0000256" key="7">
    <source>
        <dbReference type="ARBA" id="ARBA00023136"/>
    </source>
</evidence>
<dbReference type="AlphaFoldDB" id="A0A2G5K4T5"/>
<evidence type="ECO:0000313" key="11">
    <source>
        <dbReference type="Proteomes" id="UP000231516"/>
    </source>
</evidence>
<feature type="transmembrane region" description="Helical" evidence="8">
    <location>
        <begin position="32"/>
        <end position="55"/>
    </location>
</feature>
<accession>A0A2G5K4T5</accession>
<feature type="transmembrane region" description="Helical" evidence="8">
    <location>
        <begin position="196"/>
        <end position="220"/>
    </location>
</feature>
<dbReference type="Pfam" id="PF00528">
    <property type="entry name" value="BPD_transp_1"/>
    <property type="match status" value="1"/>
</dbReference>
<evidence type="ECO:0000256" key="2">
    <source>
        <dbReference type="ARBA" id="ARBA00007069"/>
    </source>
</evidence>
<feature type="transmembrane region" description="Helical" evidence="8">
    <location>
        <begin position="341"/>
        <end position="362"/>
    </location>
</feature>
<dbReference type="InterPro" id="IPR035906">
    <property type="entry name" value="MetI-like_sf"/>
</dbReference>
<feature type="transmembrane region" description="Helical" evidence="8">
    <location>
        <begin position="232"/>
        <end position="256"/>
    </location>
</feature>
<evidence type="ECO:0000313" key="10">
    <source>
        <dbReference type="EMBL" id="PIB24538.1"/>
    </source>
</evidence>
<evidence type="ECO:0000256" key="1">
    <source>
        <dbReference type="ARBA" id="ARBA00004651"/>
    </source>
</evidence>
<dbReference type="PANTHER" id="PTHR42929">
    <property type="entry name" value="INNER MEMBRANE ABC TRANSPORTER PERMEASE PROTEIN YDCU-RELATED-RELATED"/>
    <property type="match status" value="1"/>
</dbReference>
<comment type="caution">
    <text evidence="10">The sequence shown here is derived from an EMBL/GenBank/DDBJ whole genome shotgun (WGS) entry which is preliminary data.</text>
</comment>
<evidence type="ECO:0000256" key="8">
    <source>
        <dbReference type="RuleBase" id="RU363032"/>
    </source>
</evidence>
<dbReference type="OrthoDB" id="9807047at2"/>
<comment type="similarity">
    <text evidence="2">Belongs to the binding-protein-dependent transport system permease family. CysTW subfamily.</text>
</comment>
<keyword evidence="6 8" id="KW-1133">Transmembrane helix</keyword>
<dbReference type="RefSeq" id="WP_099592973.1">
    <property type="nucleotide sequence ID" value="NZ_MDGM01000012.1"/>
</dbReference>
<feature type="transmembrane region" description="Helical" evidence="8">
    <location>
        <begin position="382"/>
        <end position="405"/>
    </location>
</feature>
<keyword evidence="11" id="KW-1185">Reference proteome</keyword>
<sequence length="417" mass="46310">MSDVANGPVLAADGTPLKKRLSQALFRSKLRAFGLVIPLLLLILMAFVAPTIVFLKRGVYNDEFAKVMVNSQPLLAAWDVTSEPSDEMYAALVADLVQAREDKTIGRVATRVNRELSGTRSMFTSTARKAAKMEPPFKDALIDANKKWATTEVWEAMKIANKTWTPAYLANAVDLKYNADGSFERKSEERRIHLKLFVRTMEISVIVTLMGILLGYPVAFLMSSLQARTANLLLILVLLPFWTSLLVRTTAWIALLQGEGVMNDLFVLFGLAEDQNRFSLIYNKTGSLIAMTHILLPFMILPLYSVMKTIPPSYVRAAKSMGASNWTAFWRVYFPQTIPGIGAGGILVFILAISFYITPALVGGESGTMISNFIDFHMRSSLNWSLAAAMGAVLLVIVLFLYWLYDRIVGIDNMKLG</sequence>
<keyword evidence="5 8" id="KW-0812">Transmembrane</keyword>
<evidence type="ECO:0000256" key="4">
    <source>
        <dbReference type="ARBA" id="ARBA00022475"/>
    </source>
</evidence>
<dbReference type="PANTHER" id="PTHR42929:SF5">
    <property type="entry name" value="ABC TRANSPORTER PERMEASE PROTEIN"/>
    <property type="match status" value="1"/>
</dbReference>
<name>A0A2G5K4T5_9RHOB</name>
<dbReference type="PROSITE" id="PS50928">
    <property type="entry name" value="ABC_TM1"/>
    <property type="match status" value="1"/>
</dbReference>
<dbReference type="GO" id="GO:0055085">
    <property type="term" value="P:transmembrane transport"/>
    <property type="evidence" value="ECO:0007669"/>
    <property type="project" value="InterPro"/>
</dbReference>
<comment type="subcellular location">
    <subcellularLocation>
        <location evidence="1 8">Cell membrane</location>
        <topology evidence="1 8">Multi-pass membrane protein</topology>
    </subcellularLocation>
</comment>
<reference evidence="10 11" key="1">
    <citation type="submission" date="2016-08" db="EMBL/GenBank/DDBJ databases">
        <title>Draft genome of Amylibacter sp. strain 4G11.</title>
        <authorList>
            <person name="Wong S.-K."/>
            <person name="Hamasaki K."/>
            <person name="Yoshizawa S."/>
        </authorList>
    </citation>
    <scope>NUCLEOTIDE SEQUENCE [LARGE SCALE GENOMIC DNA]</scope>
    <source>
        <strain evidence="10 11">4G11</strain>
    </source>
</reference>
<gene>
    <name evidence="10" type="ORF">BFP76_04885</name>
</gene>
<dbReference type="GO" id="GO:0005886">
    <property type="term" value="C:plasma membrane"/>
    <property type="evidence" value="ECO:0007669"/>
    <property type="project" value="UniProtKB-SubCell"/>
</dbReference>
<proteinExistence type="inferred from homology"/>
<dbReference type="InterPro" id="IPR000515">
    <property type="entry name" value="MetI-like"/>
</dbReference>
<feature type="domain" description="ABC transmembrane type-1" evidence="9">
    <location>
        <begin position="197"/>
        <end position="405"/>
    </location>
</feature>
<keyword evidence="3 8" id="KW-0813">Transport</keyword>
<organism evidence="10 11">
    <name type="scientific">Paramylibacter kogurei</name>
    <dbReference type="NCBI Taxonomy" id="1889778"/>
    <lineage>
        <taxon>Bacteria</taxon>
        <taxon>Pseudomonadati</taxon>
        <taxon>Pseudomonadota</taxon>
        <taxon>Alphaproteobacteria</taxon>
        <taxon>Rhodobacterales</taxon>
        <taxon>Paracoccaceae</taxon>
        <taxon>Paramylibacter</taxon>
    </lineage>
</organism>
<dbReference type="Gene3D" id="1.10.3720.10">
    <property type="entry name" value="MetI-like"/>
    <property type="match status" value="1"/>
</dbReference>
<dbReference type="SUPFAM" id="SSF161098">
    <property type="entry name" value="MetI-like"/>
    <property type="match status" value="1"/>
</dbReference>
<protein>
    <submittedName>
        <fullName evidence="10">ABC transporter permease</fullName>
    </submittedName>
</protein>
<evidence type="ECO:0000256" key="6">
    <source>
        <dbReference type="ARBA" id="ARBA00022989"/>
    </source>
</evidence>
<dbReference type="CDD" id="cd06261">
    <property type="entry name" value="TM_PBP2"/>
    <property type="match status" value="1"/>
</dbReference>
<dbReference type="Proteomes" id="UP000231516">
    <property type="component" value="Unassembled WGS sequence"/>
</dbReference>
<keyword evidence="4" id="KW-1003">Cell membrane</keyword>